<dbReference type="InterPro" id="IPR051461">
    <property type="entry name" value="UPF0750_membrane"/>
</dbReference>
<keyword evidence="2" id="KW-1003">Cell membrane</keyword>
<evidence type="ECO:0000313" key="8">
    <source>
        <dbReference type="Proteomes" id="UP000051461"/>
    </source>
</evidence>
<dbReference type="OrthoDB" id="1655932at2"/>
<dbReference type="PATRIC" id="fig|1423726.3.peg.980"/>
<dbReference type="EMBL" id="AZDA01000015">
    <property type="protein sequence ID" value="KRK40390.1"/>
    <property type="molecule type" value="Genomic_DNA"/>
</dbReference>
<dbReference type="Pfam" id="PF02588">
    <property type="entry name" value="YitT_membrane"/>
    <property type="match status" value="1"/>
</dbReference>
<dbReference type="STRING" id="1423726.FC07_GL000949"/>
<evidence type="ECO:0000256" key="1">
    <source>
        <dbReference type="ARBA" id="ARBA00004651"/>
    </source>
</evidence>
<dbReference type="AlphaFoldDB" id="A0A0R1H1D0"/>
<feature type="transmembrane region" description="Helical" evidence="6">
    <location>
        <begin position="107"/>
        <end position="126"/>
    </location>
</feature>
<reference evidence="7 8" key="1">
    <citation type="journal article" date="2015" name="Genome Announc.">
        <title>Expanding the biotechnology potential of lactobacilli through comparative genomics of 213 strains and associated genera.</title>
        <authorList>
            <person name="Sun Z."/>
            <person name="Harris H.M."/>
            <person name="McCann A."/>
            <person name="Guo C."/>
            <person name="Argimon S."/>
            <person name="Zhang W."/>
            <person name="Yang X."/>
            <person name="Jeffery I.B."/>
            <person name="Cooney J.C."/>
            <person name="Kagawa T.F."/>
            <person name="Liu W."/>
            <person name="Song Y."/>
            <person name="Salvetti E."/>
            <person name="Wrobel A."/>
            <person name="Rasinkangas P."/>
            <person name="Parkhill J."/>
            <person name="Rea M.C."/>
            <person name="O'Sullivan O."/>
            <person name="Ritari J."/>
            <person name="Douillard F.P."/>
            <person name="Paul Ross R."/>
            <person name="Yang R."/>
            <person name="Briner A.E."/>
            <person name="Felis G.E."/>
            <person name="de Vos W.M."/>
            <person name="Barrangou R."/>
            <person name="Klaenhammer T.R."/>
            <person name="Caufield P.W."/>
            <person name="Cui Y."/>
            <person name="Zhang H."/>
            <person name="O'Toole P.W."/>
        </authorList>
    </citation>
    <scope>NUCLEOTIDE SEQUENCE [LARGE SCALE GENOMIC DNA]</scope>
    <source>
        <strain evidence="7 8">DSM 20003</strain>
    </source>
</reference>
<feature type="transmembrane region" description="Helical" evidence="6">
    <location>
        <begin position="83"/>
        <end position="101"/>
    </location>
</feature>
<dbReference type="PANTHER" id="PTHR33545:SF9">
    <property type="entry name" value="UPF0750 MEMBRANE PROTEIN YITE"/>
    <property type="match status" value="1"/>
</dbReference>
<comment type="caution">
    <text evidence="7">The sequence shown here is derived from an EMBL/GenBank/DDBJ whole genome shotgun (WGS) entry which is preliminary data.</text>
</comment>
<dbReference type="Proteomes" id="UP000051461">
    <property type="component" value="Unassembled WGS sequence"/>
</dbReference>
<dbReference type="InterPro" id="IPR003740">
    <property type="entry name" value="YitT"/>
</dbReference>
<keyword evidence="4 6" id="KW-1133">Transmembrane helix</keyword>
<name>A0A0R1H1D0_9LACO</name>
<evidence type="ECO:0000256" key="3">
    <source>
        <dbReference type="ARBA" id="ARBA00022692"/>
    </source>
</evidence>
<keyword evidence="3 6" id="KW-0812">Transmembrane</keyword>
<keyword evidence="8" id="KW-1185">Reference proteome</keyword>
<evidence type="ECO:0000256" key="4">
    <source>
        <dbReference type="ARBA" id="ARBA00022989"/>
    </source>
</evidence>
<gene>
    <name evidence="7" type="ORF">FC07_GL000949</name>
</gene>
<protein>
    <submittedName>
        <fullName evidence="7">Uncharacterized protein</fullName>
    </submittedName>
</protein>
<evidence type="ECO:0000256" key="2">
    <source>
        <dbReference type="ARBA" id="ARBA00022475"/>
    </source>
</evidence>
<feature type="transmembrane region" description="Helical" evidence="6">
    <location>
        <begin position="56"/>
        <end position="76"/>
    </location>
</feature>
<dbReference type="PROSITE" id="PS51257">
    <property type="entry name" value="PROKAR_LIPOPROTEIN"/>
    <property type="match status" value="1"/>
</dbReference>
<feature type="transmembrane region" description="Helical" evidence="6">
    <location>
        <begin position="12"/>
        <end position="36"/>
    </location>
</feature>
<dbReference type="PANTHER" id="PTHR33545">
    <property type="entry name" value="UPF0750 MEMBRANE PROTEIN YITT-RELATED"/>
    <property type="match status" value="1"/>
</dbReference>
<evidence type="ECO:0000256" key="5">
    <source>
        <dbReference type="ARBA" id="ARBA00023136"/>
    </source>
</evidence>
<keyword evidence="5 6" id="KW-0472">Membrane</keyword>
<organism evidence="7 8">
    <name type="scientific">Loigolactobacillus bifermentans DSM 20003</name>
    <dbReference type="NCBI Taxonomy" id="1423726"/>
    <lineage>
        <taxon>Bacteria</taxon>
        <taxon>Bacillati</taxon>
        <taxon>Bacillota</taxon>
        <taxon>Bacilli</taxon>
        <taxon>Lactobacillales</taxon>
        <taxon>Lactobacillaceae</taxon>
        <taxon>Loigolactobacillus</taxon>
    </lineage>
</organism>
<sequence>MMKRMVQTQGADIGLIIIGNVVMSWAYACLMVPNRVINGGVTSLALILSHDLPWPLVWLNNGLLVVLLSLVALFLGRMLFLKSLLSSVVFSMSFTLSYQYLPHFTGHPLVALLLASVLVAFGYYACLSSHSSTVGVDVIALILKKY</sequence>
<evidence type="ECO:0000256" key="6">
    <source>
        <dbReference type="SAM" id="Phobius"/>
    </source>
</evidence>
<dbReference type="GO" id="GO:0005886">
    <property type="term" value="C:plasma membrane"/>
    <property type="evidence" value="ECO:0007669"/>
    <property type="project" value="UniProtKB-SubCell"/>
</dbReference>
<accession>A0A0R1H1D0</accession>
<comment type="subcellular location">
    <subcellularLocation>
        <location evidence="1">Cell membrane</location>
        <topology evidence="1">Multi-pass membrane protein</topology>
    </subcellularLocation>
</comment>
<proteinExistence type="predicted"/>
<evidence type="ECO:0000313" key="7">
    <source>
        <dbReference type="EMBL" id="KRK40390.1"/>
    </source>
</evidence>